<evidence type="ECO:0000256" key="4">
    <source>
        <dbReference type="ARBA" id="ARBA00035135"/>
    </source>
</evidence>
<gene>
    <name evidence="5 7" type="primary">rpsU</name>
    <name evidence="7" type="ORF">P0M35_07255</name>
</gene>
<dbReference type="HAMAP" id="MF_00358">
    <property type="entry name" value="Ribosomal_bS21"/>
    <property type="match status" value="1"/>
</dbReference>
<sequence length="67" mass="7963">MVGITIGENENIDKALKRFKKKYERSGILKEYKKRTFYVKPSIEKRMDAIKAKRRASREQAMKDRNA</sequence>
<dbReference type="NCBIfam" id="TIGR00030">
    <property type="entry name" value="S21p"/>
    <property type="match status" value="1"/>
</dbReference>
<dbReference type="AlphaFoldDB" id="A0AAE3TDZ4"/>
<keyword evidence="8" id="KW-1185">Reference proteome</keyword>
<accession>A0AAE3TDZ4</accession>
<evidence type="ECO:0000313" key="7">
    <source>
        <dbReference type="EMBL" id="MDF1611942.1"/>
    </source>
</evidence>
<comment type="similarity">
    <text evidence="1 5 6">Belongs to the bacterial ribosomal protein bS21 family.</text>
</comment>
<proteinExistence type="inferred from homology"/>
<dbReference type="InterPro" id="IPR001911">
    <property type="entry name" value="Ribosomal_bS21"/>
</dbReference>
<dbReference type="GO" id="GO:0005840">
    <property type="term" value="C:ribosome"/>
    <property type="evidence" value="ECO:0007669"/>
    <property type="project" value="UniProtKB-KW"/>
</dbReference>
<dbReference type="EMBL" id="JARGDL010000008">
    <property type="protein sequence ID" value="MDF1611942.1"/>
    <property type="molecule type" value="Genomic_DNA"/>
</dbReference>
<evidence type="ECO:0000256" key="2">
    <source>
        <dbReference type="ARBA" id="ARBA00022980"/>
    </source>
</evidence>
<dbReference type="Gene3D" id="1.20.5.1150">
    <property type="entry name" value="Ribosomal protein S8"/>
    <property type="match status" value="1"/>
</dbReference>
<evidence type="ECO:0000256" key="3">
    <source>
        <dbReference type="ARBA" id="ARBA00023274"/>
    </source>
</evidence>
<evidence type="ECO:0000256" key="5">
    <source>
        <dbReference type="HAMAP-Rule" id="MF_00358"/>
    </source>
</evidence>
<dbReference type="PROSITE" id="PS01181">
    <property type="entry name" value="RIBOSOMAL_S21"/>
    <property type="match status" value="1"/>
</dbReference>
<name>A0AAE3TDZ4_9BACT</name>
<dbReference type="Pfam" id="PF01165">
    <property type="entry name" value="Ribosomal_S21"/>
    <property type="match status" value="1"/>
</dbReference>
<evidence type="ECO:0000313" key="8">
    <source>
        <dbReference type="Proteomes" id="UP001221302"/>
    </source>
</evidence>
<organism evidence="7 8">
    <name type="scientific">Stygiobacter electus</name>
    <dbReference type="NCBI Taxonomy" id="3032292"/>
    <lineage>
        <taxon>Bacteria</taxon>
        <taxon>Pseudomonadati</taxon>
        <taxon>Ignavibacteriota</taxon>
        <taxon>Ignavibacteria</taxon>
        <taxon>Ignavibacteriales</taxon>
        <taxon>Melioribacteraceae</taxon>
        <taxon>Stygiobacter</taxon>
    </lineage>
</organism>
<evidence type="ECO:0000256" key="1">
    <source>
        <dbReference type="ARBA" id="ARBA00006640"/>
    </source>
</evidence>
<dbReference type="GO" id="GO:0003735">
    <property type="term" value="F:structural constituent of ribosome"/>
    <property type="evidence" value="ECO:0007669"/>
    <property type="project" value="InterPro"/>
</dbReference>
<reference evidence="7" key="1">
    <citation type="submission" date="2023-03" db="EMBL/GenBank/DDBJ databases">
        <title>Stygiobacter electus gen. nov., sp. nov., facultatively anaerobic thermotolerant bacterium of the class Ignavibacteria from a well of Yessentuki mineral water deposit.</title>
        <authorList>
            <person name="Podosokorskaya O.A."/>
            <person name="Elcheninov A.G."/>
            <person name="Petrova N.F."/>
            <person name="Zavarzina D.G."/>
            <person name="Kublanov I.V."/>
            <person name="Merkel A.Y."/>
        </authorList>
    </citation>
    <scope>NUCLEOTIDE SEQUENCE</scope>
    <source>
        <strain evidence="7">09-Me</strain>
    </source>
</reference>
<evidence type="ECO:0000256" key="6">
    <source>
        <dbReference type="RuleBase" id="RU000667"/>
    </source>
</evidence>
<dbReference type="RefSeq" id="WP_321535710.1">
    <property type="nucleotide sequence ID" value="NZ_JARGDL010000008.1"/>
</dbReference>
<dbReference type="GO" id="GO:1990904">
    <property type="term" value="C:ribonucleoprotein complex"/>
    <property type="evidence" value="ECO:0007669"/>
    <property type="project" value="UniProtKB-KW"/>
</dbReference>
<keyword evidence="3 5" id="KW-0687">Ribonucleoprotein</keyword>
<protein>
    <recommendedName>
        <fullName evidence="4 5">Small ribosomal subunit protein bS21</fullName>
    </recommendedName>
</protein>
<dbReference type="Proteomes" id="UP001221302">
    <property type="component" value="Unassembled WGS sequence"/>
</dbReference>
<dbReference type="InterPro" id="IPR038380">
    <property type="entry name" value="Ribosomal_bS21_sf"/>
</dbReference>
<dbReference type="GO" id="GO:0006412">
    <property type="term" value="P:translation"/>
    <property type="evidence" value="ECO:0007669"/>
    <property type="project" value="UniProtKB-UniRule"/>
</dbReference>
<dbReference type="PRINTS" id="PR00976">
    <property type="entry name" value="RIBOSOMALS21"/>
</dbReference>
<dbReference type="InterPro" id="IPR018278">
    <property type="entry name" value="Ribosomal_bS21_CS"/>
</dbReference>
<comment type="caution">
    <text evidence="7">The sequence shown here is derived from an EMBL/GenBank/DDBJ whole genome shotgun (WGS) entry which is preliminary data.</text>
</comment>
<keyword evidence="2 5" id="KW-0689">Ribosomal protein</keyword>